<reference evidence="10 11" key="1">
    <citation type="submission" date="2021-03" db="EMBL/GenBank/DDBJ databases">
        <title>novel species isolated from a fishpond in China.</title>
        <authorList>
            <person name="Lu H."/>
            <person name="Cai Z."/>
        </authorList>
    </citation>
    <scope>NUCLEOTIDE SEQUENCE [LARGE SCALE GENOMIC DNA]</scope>
    <source>
        <strain evidence="10 11">Y57</strain>
    </source>
</reference>
<feature type="transmembrane region" description="Helical" evidence="7">
    <location>
        <begin position="341"/>
        <end position="360"/>
    </location>
</feature>
<dbReference type="Proteomes" id="UP000663992">
    <property type="component" value="Unassembled WGS sequence"/>
</dbReference>
<feature type="domain" description="ABC3 transporter permease C-terminal" evidence="8">
    <location>
        <begin position="701"/>
        <end position="809"/>
    </location>
</feature>
<feature type="domain" description="ABC3 transporter permease C-terminal" evidence="8">
    <location>
        <begin position="291"/>
        <end position="405"/>
    </location>
</feature>
<feature type="transmembrane region" description="Helical" evidence="7">
    <location>
        <begin position="784"/>
        <end position="807"/>
    </location>
</feature>
<name>A0ABS3CWX3_9ALTE</name>
<feature type="transmembrane region" description="Helical" evidence="7">
    <location>
        <begin position="696"/>
        <end position="717"/>
    </location>
</feature>
<evidence type="ECO:0000313" key="11">
    <source>
        <dbReference type="Proteomes" id="UP000663992"/>
    </source>
</evidence>
<keyword evidence="4 7" id="KW-1133">Transmembrane helix</keyword>
<comment type="caution">
    <text evidence="10">The sequence shown here is derived from an EMBL/GenBank/DDBJ whole genome shotgun (WGS) entry which is preliminary data.</text>
</comment>
<dbReference type="Pfam" id="PF02687">
    <property type="entry name" value="FtsX"/>
    <property type="match status" value="2"/>
</dbReference>
<accession>A0ABS3CWX3</accession>
<proteinExistence type="inferred from homology"/>
<dbReference type="InterPro" id="IPR050250">
    <property type="entry name" value="Macrolide_Exporter_MacB"/>
</dbReference>
<evidence type="ECO:0000256" key="4">
    <source>
        <dbReference type="ARBA" id="ARBA00022989"/>
    </source>
</evidence>
<comment type="subcellular location">
    <subcellularLocation>
        <location evidence="1">Cell membrane</location>
        <topology evidence="1">Multi-pass membrane protein</topology>
    </subcellularLocation>
</comment>
<evidence type="ECO:0000259" key="9">
    <source>
        <dbReference type="Pfam" id="PF12704"/>
    </source>
</evidence>
<protein>
    <submittedName>
        <fullName evidence="10">ABC transporter permease</fullName>
    </submittedName>
</protein>
<feature type="transmembrane region" description="Helical" evidence="7">
    <location>
        <begin position="21"/>
        <end position="43"/>
    </location>
</feature>
<dbReference type="Pfam" id="PF12704">
    <property type="entry name" value="MacB_PCD"/>
    <property type="match status" value="1"/>
</dbReference>
<evidence type="ECO:0000313" key="10">
    <source>
        <dbReference type="EMBL" id="MBN7821627.1"/>
    </source>
</evidence>
<feature type="domain" description="MacB-like periplasmic core" evidence="9">
    <location>
        <begin position="531"/>
        <end position="655"/>
    </location>
</feature>
<evidence type="ECO:0000256" key="6">
    <source>
        <dbReference type="ARBA" id="ARBA00038076"/>
    </source>
</evidence>
<evidence type="ECO:0000256" key="7">
    <source>
        <dbReference type="SAM" id="Phobius"/>
    </source>
</evidence>
<keyword evidence="2" id="KW-1003">Cell membrane</keyword>
<feature type="transmembrane region" description="Helical" evidence="7">
    <location>
        <begin position="750"/>
        <end position="772"/>
    </location>
</feature>
<dbReference type="PANTHER" id="PTHR30572:SF4">
    <property type="entry name" value="ABC TRANSPORTER PERMEASE YTRF"/>
    <property type="match status" value="1"/>
</dbReference>
<dbReference type="EMBL" id="JAFKCS010000021">
    <property type="protein sequence ID" value="MBN7821627.1"/>
    <property type="molecule type" value="Genomic_DNA"/>
</dbReference>
<dbReference type="InterPro" id="IPR003838">
    <property type="entry name" value="ABC3_permease_C"/>
</dbReference>
<evidence type="ECO:0000256" key="5">
    <source>
        <dbReference type="ARBA" id="ARBA00023136"/>
    </source>
</evidence>
<sequence length="821" mass="91018">MSLYLSAAKQGVIRLFTLPRLSLPLIVTLGLTLAAVLTVLAIANTLLLKPLPDIKDEKNIYSVDVTLHISDGIRVPFLSELNRVAHMQQYYSQELGWGHIQVGDSNVEINTRQYNATRLVSASGTPEMLGLDLVLGQSTSSEEAKHGVWISESLWHVAFGQRNNALNSTIEFAGETRPVLGVLADLKSVDLGNDANDGYYQVWLFNDPLEALTQPEALSLGSRGLTFVKGTAELLPTEESLNDWYKDYVEASVTDERPKAFLLGKPLTTQIQPVRDAFMGESRMLVIALLIAMISLLVMACLNLFNMFIAHYQGRNKEFSIQFCMGSPVQRLRRMIFVENLPMFTFATLLGLLAAHWLIRLLPVLAGDNLPLLEHINIDISSILIGGLIVVIINALFSYIALMHVDKHALTESLNSSGKGTPSQQKQSLGRVLMVFQLVLACLLLTVSLISAKQSFDKVYRDLGFDLPNAFEIAMDYKDEQWQQSLDTYEDYVGSELYLLRESLAERLDALGGKVINVANLPLRVNVEISAFEDPDTQETRTMIVAPWAEGFFPEFSIELLAGRDLLPEDKDTNNVVVDRRFAEERLGSKDWQDIVGKPLRMGRDAENVVNVVGVVENVEPAIGAPIDLSLPTLYRFRERTGSRLSMVVIMPDGKTLSEQEVSEVIGDLDARLGNVSVTSIEQRWESMTQTTRLNMYVVLTVAALTLILAVIGVSGLSQMTAAQKRYEMAVRMATGAKQLSLLKLLLKDAGLMLILGLVLGFVVSVFGYQYMASLVEQLPDFTWTVSMMVGLVLALAMLISVAVPSWRTIQSDPMRVLREL</sequence>
<gene>
    <name evidence="10" type="ORF">J0A65_17295</name>
</gene>
<dbReference type="InterPro" id="IPR025857">
    <property type="entry name" value="MacB_PCD"/>
</dbReference>
<feature type="transmembrane region" description="Helical" evidence="7">
    <location>
        <begin position="284"/>
        <end position="305"/>
    </location>
</feature>
<evidence type="ECO:0000256" key="3">
    <source>
        <dbReference type="ARBA" id="ARBA00022692"/>
    </source>
</evidence>
<keyword evidence="5 7" id="KW-0472">Membrane</keyword>
<keyword evidence="3 7" id="KW-0812">Transmembrane</keyword>
<evidence type="ECO:0000256" key="2">
    <source>
        <dbReference type="ARBA" id="ARBA00022475"/>
    </source>
</evidence>
<feature type="transmembrane region" description="Helical" evidence="7">
    <location>
        <begin position="432"/>
        <end position="452"/>
    </location>
</feature>
<evidence type="ECO:0000256" key="1">
    <source>
        <dbReference type="ARBA" id="ARBA00004651"/>
    </source>
</evidence>
<evidence type="ECO:0000259" key="8">
    <source>
        <dbReference type="Pfam" id="PF02687"/>
    </source>
</evidence>
<dbReference type="RefSeq" id="WP_206595597.1">
    <property type="nucleotide sequence ID" value="NZ_JAFKCS010000021.1"/>
</dbReference>
<keyword evidence="11" id="KW-1185">Reference proteome</keyword>
<dbReference type="PANTHER" id="PTHR30572">
    <property type="entry name" value="MEMBRANE COMPONENT OF TRANSPORTER-RELATED"/>
    <property type="match status" value="1"/>
</dbReference>
<feature type="transmembrane region" description="Helical" evidence="7">
    <location>
        <begin position="380"/>
        <end position="402"/>
    </location>
</feature>
<comment type="similarity">
    <text evidence="6">Belongs to the ABC-4 integral membrane protein family.</text>
</comment>
<organism evidence="10 11">
    <name type="scientific">Bowmanella yangjiangensis</name>
    <dbReference type="NCBI Taxonomy" id="2811230"/>
    <lineage>
        <taxon>Bacteria</taxon>
        <taxon>Pseudomonadati</taxon>
        <taxon>Pseudomonadota</taxon>
        <taxon>Gammaproteobacteria</taxon>
        <taxon>Alteromonadales</taxon>
        <taxon>Alteromonadaceae</taxon>
        <taxon>Bowmanella</taxon>
    </lineage>
</organism>